<dbReference type="PANTHER" id="PTHR43701:SF2">
    <property type="entry name" value="MEMBRANE TRANSPORTER PROTEIN YJNA-RELATED"/>
    <property type="match status" value="1"/>
</dbReference>
<accession>A0ABS7RN21</accession>
<feature type="transmembrane region" description="Helical" evidence="6">
    <location>
        <begin position="189"/>
        <end position="208"/>
    </location>
</feature>
<gene>
    <name evidence="7" type="ORF">K1X13_10665</name>
</gene>
<comment type="subcellular location">
    <subcellularLocation>
        <location evidence="6">Cell membrane</location>
        <topology evidence="6">Multi-pass membrane protein</topology>
    </subcellularLocation>
    <subcellularLocation>
        <location evidence="1">Membrane</location>
        <topology evidence="1">Multi-pass membrane protein</topology>
    </subcellularLocation>
</comment>
<evidence type="ECO:0000256" key="5">
    <source>
        <dbReference type="ARBA" id="ARBA00023136"/>
    </source>
</evidence>
<comment type="caution">
    <text evidence="7">The sequence shown here is derived from an EMBL/GenBank/DDBJ whole genome shotgun (WGS) entry which is preliminary data.</text>
</comment>
<evidence type="ECO:0000256" key="3">
    <source>
        <dbReference type="ARBA" id="ARBA00022692"/>
    </source>
</evidence>
<keyword evidence="4 6" id="KW-1133">Transmembrane helix</keyword>
<keyword evidence="6" id="KW-1003">Cell membrane</keyword>
<keyword evidence="8" id="KW-1185">Reference proteome</keyword>
<keyword evidence="3 6" id="KW-0812">Transmembrane</keyword>
<feature type="transmembrane region" description="Helical" evidence="6">
    <location>
        <begin position="215"/>
        <end position="234"/>
    </location>
</feature>
<dbReference type="InterPro" id="IPR051598">
    <property type="entry name" value="TSUP/Inactive_protease-like"/>
</dbReference>
<evidence type="ECO:0000256" key="1">
    <source>
        <dbReference type="ARBA" id="ARBA00004141"/>
    </source>
</evidence>
<name>A0ABS7RN21_9ACTN</name>
<feature type="transmembrane region" description="Helical" evidence="6">
    <location>
        <begin position="70"/>
        <end position="92"/>
    </location>
</feature>
<evidence type="ECO:0000256" key="2">
    <source>
        <dbReference type="ARBA" id="ARBA00009142"/>
    </source>
</evidence>
<evidence type="ECO:0000313" key="7">
    <source>
        <dbReference type="EMBL" id="MBY9075280.1"/>
    </source>
</evidence>
<proteinExistence type="inferred from homology"/>
<keyword evidence="5 6" id="KW-0472">Membrane</keyword>
<organism evidence="7 8">
    <name type="scientific">Nocardioides jiangsuensis</name>
    <dbReference type="NCBI Taxonomy" id="2866161"/>
    <lineage>
        <taxon>Bacteria</taxon>
        <taxon>Bacillati</taxon>
        <taxon>Actinomycetota</taxon>
        <taxon>Actinomycetes</taxon>
        <taxon>Propionibacteriales</taxon>
        <taxon>Nocardioidaceae</taxon>
        <taxon>Nocardioides</taxon>
    </lineage>
</organism>
<sequence length="271" mass="27167">MMLFVAVVAGVLIGLSLGALGGGGSIIAVPVLVYLLGQTPVAATTGSLLIVGISSLTGAYAAWRQQNVYVARGLVFGLVGVAGAALGATWSVAVDPDVLLAAFAGLMLVVAGVMLAKQLRGRSDPDRPVAHVDDPIITVSPTFACNCPRALKVVVTALVVGVTTGFFGVGGGFLVVPALVLALSLPMPIAVGTSLLVISVNSAAAFVVRISHGVAVDWLVVGALTVAAVAGSLLGARLASRVQPRALSLAFSILLLVVAGYTAWQSLPALI</sequence>
<dbReference type="Pfam" id="PF01925">
    <property type="entry name" value="TauE"/>
    <property type="match status" value="1"/>
</dbReference>
<dbReference type="EMBL" id="JAIEZQ010000002">
    <property type="protein sequence ID" value="MBY9075280.1"/>
    <property type="molecule type" value="Genomic_DNA"/>
</dbReference>
<dbReference type="Proteomes" id="UP000754710">
    <property type="component" value="Unassembled WGS sequence"/>
</dbReference>
<feature type="transmembrane region" description="Helical" evidence="6">
    <location>
        <begin position="153"/>
        <end position="183"/>
    </location>
</feature>
<feature type="transmembrane region" description="Helical" evidence="6">
    <location>
        <begin position="42"/>
        <end position="63"/>
    </location>
</feature>
<reference evidence="7 8" key="1">
    <citation type="submission" date="2021-08" db="EMBL/GenBank/DDBJ databases">
        <title>Nocardioides bacterium WL0053 sp. nov., isolated from the sediment.</title>
        <authorList>
            <person name="Wang L."/>
            <person name="Zhang D."/>
            <person name="Zhang A."/>
        </authorList>
    </citation>
    <scope>NUCLEOTIDE SEQUENCE [LARGE SCALE GENOMIC DNA]</scope>
    <source>
        <strain evidence="7 8">WL0053</strain>
    </source>
</reference>
<evidence type="ECO:0000256" key="4">
    <source>
        <dbReference type="ARBA" id="ARBA00022989"/>
    </source>
</evidence>
<comment type="similarity">
    <text evidence="2 6">Belongs to the 4-toluene sulfonate uptake permease (TSUP) (TC 2.A.102) family.</text>
</comment>
<evidence type="ECO:0000313" key="8">
    <source>
        <dbReference type="Proteomes" id="UP000754710"/>
    </source>
</evidence>
<feature type="transmembrane region" description="Helical" evidence="6">
    <location>
        <begin position="246"/>
        <end position="264"/>
    </location>
</feature>
<feature type="transmembrane region" description="Helical" evidence="6">
    <location>
        <begin position="98"/>
        <end position="116"/>
    </location>
</feature>
<dbReference type="InterPro" id="IPR002781">
    <property type="entry name" value="TM_pro_TauE-like"/>
</dbReference>
<evidence type="ECO:0000256" key="6">
    <source>
        <dbReference type="RuleBase" id="RU363041"/>
    </source>
</evidence>
<protein>
    <recommendedName>
        <fullName evidence="6">Probable membrane transporter protein</fullName>
    </recommendedName>
</protein>
<dbReference type="PANTHER" id="PTHR43701">
    <property type="entry name" value="MEMBRANE TRANSPORTER PROTEIN MJ0441-RELATED"/>
    <property type="match status" value="1"/>
</dbReference>